<reference evidence="1" key="1">
    <citation type="submission" date="2022-10" db="EMBL/GenBank/DDBJ databases">
        <title>Tapping the CABI collections for fungal endophytes: first genome assemblies for Collariella, Neodidymelliopsis, Ascochyta clinopodiicola, Didymella pomorum, Didymosphaeria variabile, Neocosmospora piperis and Neocucurbitaria cava.</title>
        <authorList>
            <person name="Hill R."/>
        </authorList>
    </citation>
    <scope>NUCLEOTIDE SEQUENCE</scope>
    <source>
        <strain evidence="1">IMI 355091</strain>
    </source>
</reference>
<sequence length="514" mass="59043">MSATAPGHSKEATEEWKASRLLLHDVPYWSRMWVVQELAFAPQVTLTCENAELEWTSISKLLTNEPYFDAFHTLDDGSDGRAYDPNEKLLSMFTQVKIIEDQRRAMIDPAAKSFRNLFDVLARFRDKEAAEPTDKIYGLLGLASEDHNIEIDYEQPPELLFQEVTLSLVNASGDLDILCQNPFERRKGPLTLEHLDDENPSSMPSWVADFGLSRHKSLSILFAQRDIFNAGSKRVVEPVKVVGGNKNVLALRGSLIGQIGPMEEDWVRINRRNMFDRYDDNWRGTNLRDRDGDYSAWRILKQIGEDRQRSREGPVNPLSEIEDGQEVFHDVESSIQAFWRTMTKDCTAPPNMRRLSKDEIAELDRINTRRIRAGGPLTTCYATKVSDAVLAHFYCERPYYSHQITWKPEPEWNEGEAKLWLRQFPYRDTDYAFVTTGDGLYMLTRRHAKTGDIVAVLDGGKVPVILRRAQCSDIDDFEELYHFICVAYVHGIMDGEVEKAVERGWIEKREILLA</sequence>
<dbReference type="Proteomes" id="UP001140510">
    <property type="component" value="Unassembled WGS sequence"/>
</dbReference>
<dbReference type="PANTHER" id="PTHR24148">
    <property type="entry name" value="ANKYRIN REPEAT DOMAIN-CONTAINING PROTEIN 39 HOMOLOG-RELATED"/>
    <property type="match status" value="1"/>
</dbReference>
<dbReference type="OrthoDB" id="2157530at2759"/>
<evidence type="ECO:0000313" key="1">
    <source>
        <dbReference type="EMBL" id="KAJ4403955.1"/>
    </source>
</evidence>
<protein>
    <recommendedName>
        <fullName evidence="3">Heterokaryon incompatibility domain-containing protein</fullName>
    </recommendedName>
</protein>
<comment type="caution">
    <text evidence="1">The sequence shown here is derived from an EMBL/GenBank/DDBJ whole genome shotgun (WGS) entry which is preliminary data.</text>
</comment>
<accession>A0A9W8ZDT7</accession>
<dbReference type="InterPro" id="IPR052895">
    <property type="entry name" value="HetReg/Transcr_Mod"/>
</dbReference>
<keyword evidence="2" id="KW-1185">Reference proteome</keyword>
<evidence type="ECO:0008006" key="3">
    <source>
        <dbReference type="Google" id="ProtNLM"/>
    </source>
</evidence>
<dbReference type="AlphaFoldDB" id="A0A9W8ZDT7"/>
<gene>
    <name evidence="1" type="ORF">N0V91_006257</name>
</gene>
<dbReference type="EMBL" id="JAPEVA010000047">
    <property type="protein sequence ID" value="KAJ4403955.1"/>
    <property type="molecule type" value="Genomic_DNA"/>
</dbReference>
<dbReference type="PANTHER" id="PTHR24148:SF73">
    <property type="entry name" value="HET DOMAIN PROTEIN (AFU_ORTHOLOGUE AFUA_8G01020)"/>
    <property type="match status" value="1"/>
</dbReference>
<name>A0A9W8ZDT7_9PLEO</name>
<dbReference type="Pfam" id="PF26639">
    <property type="entry name" value="Het-6_barrel"/>
    <property type="match status" value="1"/>
</dbReference>
<evidence type="ECO:0000313" key="2">
    <source>
        <dbReference type="Proteomes" id="UP001140510"/>
    </source>
</evidence>
<organism evidence="1 2">
    <name type="scientific">Didymella pomorum</name>
    <dbReference type="NCBI Taxonomy" id="749634"/>
    <lineage>
        <taxon>Eukaryota</taxon>
        <taxon>Fungi</taxon>
        <taxon>Dikarya</taxon>
        <taxon>Ascomycota</taxon>
        <taxon>Pezizomycotina</taxon>
        <taxon>Dothideomycetes</taxon>
        <taxon>Pleosporomycetidae</taxon>
        <taxon>Pleosporales</taxon>
        <taxon>Pleosporineae</taxon>
        <taxon>Didymellaceae</taxon>
        <taxon>Didymella</taxon>
    </lineage>
</organism>
<proteinExistence type="predicted"/>